<reference evidence="1" key="2">
    <citation type="submission" date="2021-04" db="EMBL/GenBank/DDBJ databases">
        <authorList>
            <person name="Gilroy R."/>
        </authorList>
    </citation>
    <scope>NUCLEOTIDE SEQUENCE</scope>
    <source>
        <strain evidence="1">CHK188-5543</strain>
    </source>
</reference>
<dbReference type="GO" id="GO:0006281">
    <property type="term" value="P:DNA repair"/>
    <property type="evidence" value="ECO:0007669"/>
    <property type="project" value="TreeGrafter"/>
</dbReference>
<gene>
    <name evidence="1" type="ORF">H9736_07605</name>
</gene>
<accession>A0A9D2B7G4</accession>
<dbReference type="InterPro" id="IPR023214">
    <property type="entry name" value="HAD_sf"/>
</dbReference>
<dbReference type="NCBIfam" id="TIGR01549">
    <property type="entry name" value="HAD-SF-IA-v1"/>
    <property type="match status" value="1"/>
</dbReference>
<reference evidence="1" key="1">
    <citation type="journal article" date="2021" name="PeerJ">
        <title>Extensive microbial diversity within the chicken gut microbiome revealed by metagenomics and culture.</title>
        <authorList>
            <person name="Gilroy R."/>
            <person name="Ravi A."/>
            <person name="Getino M."/>
            <person name="Pursley I."/>
            <person name="Horton D.L."/>
            <person name="Alikhan N.F."/>
            <person name="Baker D."/>
            <person name="Gharbi K."/>
            <person name="Hall N."/>
            <person name="Watson M."/>
            <person name="Adriaenssens E.M."/>
            <person name="Foster-Nyarko E."/>
            <person name="Jarju S."/>
            <person name="Secka A."/>
            <person name="Antonio M."/>
            <person name="Oren A."/>
            <person name="Chaudhuri R.R."/>
            <person name="La Ragione R."/>
            <person name="Hildebrand F."/>
            <person name="Pallen M.J."/>
        </authorList>
    </citation>
    <scope>NUCLEOTIDE SEQUENCE</scope>
    <source>
        <strain evidence="1">CHK188-5543</strain>
    </source>
</reference>
<dbReference type="PROSITE" id="PS01228">
    <property type="entry name" value="COF_1"/>
    <property type="match status" value="1"/>
</dbReference>
<evidence type="ECO:0000313" key="1">
    <source>
        <dbReference type="EMBL" id="HIX66100.1"/>
    </source>
</evidence>
<evidence type="ECO:0000313" key="2">
    <source>
        <dbReference type="Proteomes" id="UP000886800"/>
    </source>
</evidence>
<proteinExistence type="predicted"/>
<dbReference type="Pfam" id="PF13419">
    <property type="entry name" value="HAD_2"/>
    <property type="match status" value="1"/>
</dbReference>
<dbReference type="Gene3D" id="1.10.150.240">
    <property type="entry name" value="Putative phosphatase, domain 2"/>
    <property type="match status" value="1"/>
</dbReference>
<dbReference type="SFLD" id="SFLDS00003">
    <property type="entry name" value="Haloacid_Dehalogenase"/>
    <property type="match status" value="1"/>
</dbReference>
<comment type="caution">
    <text evidence="1">The sequence shown here is derived from an EMBL/GenBank/DDBJ whole genome shotgun (WGS) entry which is preliminary data.</text>
</comment>
<dbReference type="AlphaFoldDB" id="A0A9D2B7G4"/>
<dbReference type="PANTHER" id="PTHR43434">
    <property type="entry name" value="PHOSPHOGLYCOLATE PHOSPHATASE"/>
    <property type="match status" value="1"/>
</dbReference>
<name>A0A9D2B7G4_9FIRM</name>
<dbReference type="InterPro" id="IPR036412">
    <property type="entry name" value="HAD-like_sf"/>
</dbReference>
<dbReference type="GO" id="GO:0008967">
    <property type="term" value="F:phosphoglycolate phosphatase activity"/>
    <property type="evidence" value="ECO:0007669"/>
    <property type="project" value="TreeGrafter"/>
</dbReference>
<organism evidence="1 2">
    <name type="scientific">Candidatus Anaerotruncus excrementipullorum</name>
    <dbReference type="NCBI Taxonomy" id="2838465"/>
    <lineage>
        <taxon>Bacteria</taxon>
        <taxon>Bacillati</taxon>
        <taxon>Bacillota</taxon>
        <taxon>Clostridia</taxon>
        <taxon>Eubacteriales</taxon>
        <taxon>Oscillospiraceae</taxon>
        <taxon>Anaerotruncus</taxon>
    </lineage>
</organism>
<protein>
    <submittedName>
        <fullName evidence="1">HAD family hydrolase</fullName>
    </submittedName>
</protein>
<dbReference type="InterPro" id="IPR050155">
    <property type="entry name" value="HAD-like_hydrolase_sf"/>
</dbReference>
<dbReference type="PRINTS" id="PR00413">
    <property type="entry name" value="HADHALOGNASE"/>
</dbReference>
<sequence>MKRLVLFDLDGTLLNTLEDLANAGNHLLAAHGYPIHPVDSYRHFVGNGVLKLVERILPEDQRGDAARVAALRDEFNAYYQAHKEEQTRPYPEVPDLLAQLKGRGVAMAVLSNKPDPFTKALCSRWFPGCFQIVHGQREGFPIKPDPLLPRQVLEEAGVPSEEALYLGDSGVDMQTARNGEIFALGALWGFRDAPELLENGADALLRRPTELLDYL</sequence>
<dbReference type="SFLD" id="SFLDG01129">
    <property type="entry name" value="C1.5:_HAD__Beta-PGM__Phosphata"/>
    <property type="match status" value="1"/>
</dbReference>
<dbReference type="EMBL" id="DXES01000164">
    <property type="protein sequence ID" value="HIX66100.1"/>
    <property type="molecule type" value="Genomic_DNA"/>
</dbReference>
<dbReference type="InterPro" id="IPR006439">
    <property type="entry name" value="HAD-SF_hydro_IA"/>
</dbReference>
<dbReference type="GO" id="GO:0005829">
    <property type="term" value="C:cytosol"/>
    <property type="evidence" value="ECO:0007669"/>
    <property type="project" value="TreeGrafter"/>
</dbReference>
<dbReference type="Proteomes" id="UP000886800">
    <property type="component" value="Unassembled WGS sequence"/>
</dbReference>
<dbReference type="Gene3D" id="3.40.50.1000">
    <property type="entry name" value="HAD superfamily/HAD-like"/>
    <property type="match status" value="1"/>
</dbReference>
<keyword evidence="1" id="KW-0378">Hydrolase</keyword>
<dbReference type="InterPro" id="IPR023198">
    <property type="entry name" value="PGP-like_dom2"/>
</dbReference>
<dbReference type="PANTHER" id="PTHR43434:SF1">
    <property type="entry name" value="PHOSPHOGLYCOLATE PHOSPHATASE"/>
    <property type="match status" value="1"/>
</dbReference>
<dbReference type="InterPro" id="IPR041492">
    <property type="entry name" value="HAD_2"/>
</dbReference>
<dbReference type="SUPFAM" id="SSF56784">
    <property type="entry name" value="HAD-like"/>
    <property type="match status" value="1"/>
</dbReference>